<sequence>MQNQTTMPSPQALPQIELIRYFNAIQPITQSFIDTLIAETFTIQVKKNKFLLSPLEPNNYLFFVNSGMVRGFIKEDGKDISTWFSFGKEIIGAFRDPSQTVKPSIEYLQALDDCELLAIPYELIDKLYLQFPETNILSRIIFAMKYHQASERSILARIPSAQKRYERFVEMSPQGITQIPLKYIASYLGMRMETLSRIRNKMVRSKTDAA</sequence>
<dbReference type="InterPro" id="IPR000595">
    <property type="entry name" value="cNMP-bd_dom"/>
</dbReference>
<dbReference type="Pfam" id="PF00027">
    <property type="entry name" value="cNMP_binding"/>
    <property type="match status" value="1"/>
</dbReference>
<dbReference type="Gene3D" id="2.60.120.10">
    <property type="entry name" value="Jelly Rolls"/>
    <property type="match status" value="1"/>
</dbReference>
<organism evidence="2 3">
    <name type="scientific">Pedobacter yonginense</name>
    <dbReference type="NCBI Taxonomy" id="651869"/>
    <lineage>
        <taxon>Bacteria</taxon>
        <taxon>Pseudomonadati</taxon>
        <taxon>Bacteroidota</taxon>
        <taxon>Sphingobacteriia</taxon>
        <taxon>Sphingobacteriales</taxon>
        <taxon>Sphingobacteriaceae</taxon>
        <taxon>Pedobacter</taxon>
    </lineage>
</organism>
<proteinExistence type="predicted"/>
<dbReference type="AlphaFoldDB" id="A0A317ERF9"/>
<dbReference type="EMBL" id="QGNZ01000001">
    <property type="protein sequence ID" value="PWS29274.1"/>
    <property type="molecule type" value="Genomic_DNA"/>
</dbReference>
<keyword evidence="3" id="KW-1185">Reference proteome</keyword>
<evidence type="ECO:0000259" key="1">
    <source>
        <dbReference type="Pfam" id="PF00027"/>
    </source>
</evidence>
<dbReference type="InterPro" id="IPR018490">
    <property type="entry name" value="cNMP-bd_dom_sf"/>
</dbReference>
<gene>
    <name evidence="2" type="ORF">DHW03_05505</name>
</gene>
<dbReference type="InterPro" id="IPR014710">
    <property type="entry name" value="RmlC-like_jellyroll"/>
</dbReference>
<comment type="caution">
    <text evidence="2">The sequence shown here is derived from an EMBL/GenBank/DDBJ whole genome shotgun (WGS) entry which is preliminary data.</text>
</comment>
<evidence type="ECO:0000313" key="3">
    <source>
        <dbReference type="Proteomes" id="UP000245379"/>
    </source>
</evidence>
<dbReference type="Proteomes" id="UP000245379">
    <property type="component" value="Unassembled WGS sequence"/>
</dbReference>
<evidence type="ECO:0000313" key="2">
    <source>
        <dbReference type="EMBL" id="PWS29274.1"/>
    </source>
</evidence>
<reference evidence="2 3" key="1">
    <citation type="submission" date="2018-05" db="EMBL/GenBank/DDBJ databases">
        <title>Pedobacter paludis sp. nov., isolated from wetland soil.</title>
        <authorList>
            <person name="Zhang Y."/>
            <person name="Wang G."/>
        </authorList>
    </citation>
    <scope>NUCLEOTIDE SEQUENCE [LARGE SCALE GENOMIC DNA]</scope>
    <source>
        <strain evidence="2 3">KCTC22721</strain>
    </source>
</reference>
<dbReference type="CDD" id="cd00038">
    <property type="entry name" value="CAP_ED"/>
    <property type="match status" value="1"/>
</dbReference>
<name>A0A317ERF9_9SPHI</name>
<protein>
    <submittedName>
        <fullName evidence="2">Crp/Fnr family transcriptional regulator</fullName>
    </submittedName>
</protein>
<feature type="domain" description="Cyclic nucleotide-binding" evidence="1">
    <location>
        <begin position="44"/>
        <end position="128"/>
    </location>
</feature>
<dbReference type="OrthoDB" id="752588at2"/>
<dbReference type="SUPFAM" id="SSF51206">
    <property type="entry name" value="cAMP-binding domain-like"/>
    <property type="match status" value="1"/>
</dbReference>
<accession>A0A317ERF9</accession>